<keyword evidence="1" id="KW-0812">Transmembrane</keyword>
<dbReference type="OrthoDB" id="3519019at2759"/>
<dbReference type="Proteomes" id="UP000800035">
    <property type="component" value="Unassembled WGS sequence"/>
</dbReference>
<evidence type="ECO:0000313" key="3">
    <source>
        <dbReference type="Proteomes" id="UP000800035"/>
    </source>
</evidence>
<feature type="transmembrane region" description="Helical" evidence="1">
    <location>
        <begin position="73"/>
        <end position="99"/>
    </location>
</feature>
<dbReference type="AlphaFoldDB" id="A0A6A5TNR7"/>
<feature type="transmembrane region" description="Helical" evidence="1">
    <location>
        <begin position="15"/>
        <end position="39"/>
    </location>
</feature>
<evidence type="ECO:0000313" key="2">
    <source>
        <dbReference type="EMBL" id="KAF1950577.1"/>
    </source>
</evidence>
<keyword evidence="1" id="KW-1133">Transmembrane helix</keyword>
<organism evidence="2 3">
    <name type="scientific">Byssothecium circinans</name>
    <dbReference type="NCBI Taxonomy" id="147558"/>
    <lineage>
        <taxon>Eukaryota</taxon>
        <taxon>Fungi</taxon>
        <taxon>Dikarya</taxon>
        <taxon>Ascomycota</taxon>
        <taxon>Pezizomycotina</taxon>
        <taxon>Dothideomycetes</taxon>
        <taxon>Pleosporomycetidae</taxon>
        <taxon>Pleosporales</taxon>
        <taxon>Massarineae</taxon>
        <taxon>Massarinaceae</taxon>
        <taxon>Byssothecium</taxon>
    </lineage>
</organism>
<gene>
    <name evidence="2" type="ORF">CC80DRAFT_229143</name>
</gene>
<feature type="transmembrane region" description="Helical" evidence="1">
    <location>
        <begin position="134"/>
        <end position="153"/>
    </location>
</feature>
<protein>
    <submittedName>
        <fullName evidence="2">Uncharacterized protein</fullName>
    </submittedName>
</protein>
<name>A0A6A5TNR7_9PLEO</name>
<accession>A0A6A5TNR7</accession>
<sequence>MLIPTSKPVHYAGNLQIAASVFITLGLILSLALAALAVLRVPPSSSLSESEAVSNPLAVEGRRSSSVLAYTPVVLVFFLYIGAVLQVLAQFFGILGLIVNPTPNGGDATASQHKKLLNNFAAHEWVMDKGLTTYATVAWTSAVLCAVIATAVFRRSRVHTIKI</sequence>
<keyword evidence="3" id="KW-1185">Reference proteome</keyword>
<evidence type="ECO:0000256" key="1">
    <source>
        <dbReference type="SAM" id="Phobius"/>
    </source>
</evidence>
<keyword evidence="1" id="KW-0472">Membrane</keyword>
<proteinExistence type="predicted"/>
<reference evidence="2" key="1">
    <citation type="journal article" date="2020" name="Stud. Mycol.">
        <title>101 Dothideomycetes genomes: a test case for predicting lifestyles and emergence of pathogens.</title>
        <authorList>
            <person name="Haridas S."/>
            <person name="Albert R."/>
            <person name="Binder M."/>
            <person name="Bloem J."/>
            <person name="Labutti K."/>
            <person name="Salamov A."/>
            <person name="Andreopoulos B."/>
            <person name="Baker S."/>
            <person name="Barry K."/>
            <person name="Bills G."/>
            <person name="Bluhm B."/>
            <person name="Cannon C."/>
            <person name="Castanera R."/>
            <person name="Culley D."/>
            <person name="Daum C."/>
            <person name="Ezra D."/>
            <person name="Gonzalez J."/>
            <person name="Henrissat B."/>
            <person name="Kuo A."/>
            <person name="Liang C."/>
            <person name="Lipzen A."/>
            <person name="Lutzoni F."/>
            <person name="Magnuson J."/>
            <person name="Mondo S."/>
            <person name="Nolan M."/>
            <person name="Ohm R."/>
            <person name="Pangilinan J."/>
            <person name="Park H.-J."/>
            <person name="Ramirez L."/>
            <person name="Alfaro M."/>
            <person name="Sun H."/>
            <person name="Tritt A."/>
            <person name="Yoshinaga Y."/>
            <person name="Zwiers L.-H."/>
            <person name="Turgeon B."/>
            <person name="Goodwin S."/>
            <person name="Spatafora J."/>
            <person name="Crous P."/>
            <person name="Grigoriev I."/>
        </authorList>
    </citation>
    <scope>NUCLEOTIDE SEQUENCE</scope>
    <source>
        <strain evidence="2">CBS 675.92</strain>
    </source>
</reference>
<dbReference type="EMBL" id="ML977025">
    <property type="protein sequence ID" value="KAF1950577.1"/>
    <property type="molecule type" value="Genomic_DNA"/>
</dbReference>